<dbReference type="Proteomes" id="UP001270362">
    <property type="component" value="Unassembled WGS sequence"/>
</dbReference>
<organism evidence="1 2">
    <name type="scientific">Podospora appendiculata</name>
    <dbReference type="NCBI Taxonomy" id="314037"/>
    <lineage>
        <taxon>Eukaryota</taxon>
        <taxon>Fungi</taxon>
        <taxon>Dikarya</taxon>
        <taxon>Ascomycota</taxon>
        <taxon>Pezizomycotina</taxon>
        <taxon>Sordariomycetes</taxon>
        <taxon>Sordariomycetidae</taxon>
        <taxon>Sordariales</taxon>
        <taxon>Podosporaceae</taxon>
        <taxon>Podospora</taxon>
    </lineage>
</organism>
<reference evidence="1" key="2">
    <citation type="submission" date="2023-06" db="EMBL/GenBank/DDBJ databases">
        <authorList>
            <consortium name="Lawrence Berkeley National Laboratory"/>
            <person name="Haridas S."/>
            <person name="Hensen N."/>
            <person name="Bonometti L."/>
            <person name="Westerberg I."/>
            <person name="Brannstrom I.O."/>
            <person name="Guillou S."/>
            <person name="Cros-Aarteil S."/>
            <person name="Calhoun S."/>
            <person name="Kuo A."/>
            <person name="Mondo S."/>
            <person name="Pangilinan J."/>
            <person name="Riley R."/>
            <person name="Labutti K."/>
            <person name="Andreopoulos B."/>
            <person name="Lipzen A."/>
            <person name="Chen C."/>
            <person name="Yanf M."/>
            <person name="Daum C."/>
            <person name="Ng V."/>
            <person name="Clum A."/>
            <person name="Steindorff A."/>
            <person name="Ohm R."/>
            <person name="Martin F."/>
            <person name="Silar P."/>
            <person name="Natvig D."/>
            <person name="Lalanne C."/>
            <person name="Gautier V."/>
            <person name="Ament-Velasquez S.L."/>
            <person name="Kruys A."/>
            <person name="Hutchinson M.I."/>
            <person name="Powell A.J."/>
            <person name="Barry K."/>
            <person name="Miller A.N."/>
            <person name="Grigoriev I.V."/>
            <person name="Debuchy R."/>
            <person name="Gladieux P."/>
            <person name="Thoren M.H."/>
            <person name="Johannesson H."/>
        </authorList>
    </citation>
    <scope>NUCLEOTIDE SEQUENCE</scope>
    <source>
        <strain evidence="1">CBS 314.62</strain>
    </source>
</reference>
<name>A0AAE1CBS4_9PEZI</name>
<dbReference type="AlphaFoldDB" id="A0AAE1CBS4"/>
<reference evidence="1" key="1">
    <citation type="journal article" date="2023" name="Mol. Phylogenet. Evol.">
        <title>Genome-scale phylogeny and comparative genomics of the fungal order Sordariales.</title>
        <authorList>
            <person name="Hensen N."/>
            <person name="Bonometti L."/>
            <person name="Westerberg I."/>
            <person name="Brannstrom I.O."/>
            <person name="Guillou S."/>
            <person name="Cros-Aarteil S."/>
            <person name="Calhoun S."/>
            <person name="Haridas S."/>
            <person name="Kuo A."/>
            <person name="Mondo S."/>
            <person name="Pangilinan J."/>
            <person name="Riley R."/>
            <person name="LaButti K."/>
            <person name="Andreopoulos B."/>
            <person name="Lipzen A."/>
            <person name="Chen C."/>
            <person name="Yan M."/>
            <person name="Daum C."/>
            <person name="Ng V."/>
            <person name="Clum A."/>
            <person name="Steindorff A."/>
            <person name="Ohm R.A."/>
            <person name="Martin F."/>
            <person name="Silar P."/>
            <person name="Natvig D.O."/>
            <person name="Lalanne C."/>
            <person name="Gautier V."/>
            <person name="Ament-Velasquez S.L."/>
            <person name="Kruys A."/>
            <person name="Hutchinson M.I."/>
            <person name="Powell A.J."/>
            <person name="Barry K."/>
            <person name="Miller A.N."/>
            <person name="Grigoriev I.V."/>
            <person name="Debuchy R."/>
            <person name="Gladieux P."/>
            <person name="Hiltunen Thoren M."/>
            <person name="Johannesson H."/>
        </authorList>
    </citation>
    <scope>NUCLEOTIDE SEQUENCE</scope>
    <source>
        <strain evidence="1">CBS 314.62</strain>
    </source>
</reference>
<accession>A0AAE1CBS4</accession>
<proteinExistence type="predicted"/>
<evidence type="ECO:0000313" key="1">
    <source>
        <dbReference type="EMBL" id="KAK3687873.1"/>
    </source>
</evidence>
<comment type="caution">
    <text evidence="1">The sequence shown here is derived from an EMBL/GenBank/DDBJ whole genome shotgun (WGS) entry which is preliminary data.</text>
</comment>
<gene>
    <name evidence="1" type="ORF">B0T22DRAFT_439455</name>
</gene>
<sequence length="283" mass="30371">MPNLIQSARTVAETADRTALAKEEEAVEVASQWAQERLENFLAQLLKISYIISCRTSVDVFTGKSSDIGKFAEDLIQKLCSGDIVKGLRSLAGTLLNKLFGSASGSAQSEKIHEVTFDELGGLNRLDAHFFCYRFASSGITNFSKAVIGTCIVHSAAEMVDDNAYRVVLTSSATLAEPQRTAIADRMITVAKNQKSAIGEHGKAHSADPELLEARAMLAKVIGDGVATSEQSTQKRAAAKAGFASKNADKSAGRAADELAARVKTFETIDEKDAARKQQQIQD</sequence>
<dbReference type="EMBL" id="JAULSO010000002">
    <property type="protein sequence ID" value="KAK3687873.1"/>
    <property type="molecule type" value="Genomic_DNA"/>
</dbReference>
<protein>
    <submittedName>
        <fullName evidence="1">Uncharacterized protein</fullName>
    </submittedName>
</protein>
<keyword evidence="2" id="KW-1185">Reference proteome</keyword>
<evidence type="ECO:0000313" key="2">
    <source>
        <dbReference type="Proteomes" id="UP001270362"/>
    </source>
</evidence>